<evidence type="ECO:0000313" key="2">
    <source>
        <dbReference type="Proteomes" id="UP000703893"/>
    </source>
</evidence>
<reference evidence="1 2" key="1">
    <citation type="submission" date="2019-03" db="EMBL/GenBank/DDBJ databases">
        <title>Lake Tanganyika Metagenome-Assembled Genomes (MAGs).</title>
        <authorList>
            <person name="Tran P."/>
        </authorList>
    </citation>
    <scope>NUCLEOTIDE SEQUENCE [LARGE SCALE GENOMIC DNA]</scope>
    <source>
        <strain evidence="1">K_DeepCast_65m_m2_236</strain>
    </source>
</reference>
<accession>A0A937X3A7</accession>
<dbReference type="Gene3D" id="3.90.79.10">
    <property type="entry name" value="Nucleoside Triphosphate Pyrophosphohydrolase"/>
    <property type="match status" value="1"/>
</dbReference>
<proteinExistence type="predicted"/>
<dbReference type="EMBL" id="VGJX01000098">
    <property type="protein sequence ID" value="MBM3274012.1"/>
    <property type="molecule type" value="Genomic_DNA"/>
</dbReference>
<feature type="non-terminal residue" evidence="1">
    <location>
        <position position="1"/>
    </location>
</feature>
<dbReference type="AlphaFoldDB" id="A0A937X3A7"/>
<dbReference type="Proteomes" id="UP000703893">
    <property type="component" value="Unassembled WGS sequence"/>
</dbReference>
<organism evidence="1 2">
    <name type="scientific">Candidatus Tanganyikabacteria bacterium</name>
    <dbReference type="NCBI Taxonomy" id="2961651"/>
    <lineage>
        <taxon>Bacteria</taxon>
        <taxon>Bacillati</taxon>
        <taxon>Candidatus Sericytochromatia</taxon>
        <taxon>Candidatus Tanganyikabacteria</taxon>
    </lineage>
</organism>
<protein>
    <submittedName>
        <fullName evidence="1">CoA pyrophosphatase</fullName>
    </submittedName>
</protein>
<name>A0A937X3A7_9BACT</name>
<sequence>RTIHSVCISPFVGLVPHPYSWLPNPDEVAEVVELPLSRLVEPGIRSVEDYRRPDGSVAHVTFYRVDHHVIWGATGSILDEFLHRMDLLR</sequence>
<dbReference type="SUPFAM" id="SSF55811">
    <property type="entry name" value="Nudix"/>
    <property type="match status" value="1"/>
</dbReference>
<evidence type="ECO:0000313" key="1">
    <source>
        <dbReference type="EMBL" id="MBM3274012.1"/>
    </source>
</evidence>
<dbReference type="InterPro" id="IPR015797">
    <property type="entry name" value="NUDIX_hydrolase-like_dom_sf"/>
</dbReference>
<comment type="caution">
    <text evidence="1">The sequence shown here is derived from an EMBL/GenBank/DDBJ whole genome shotgun (WGS) entry which is preliminary data.</text>
</comment>
<gene>
    <name evidence="1" type="ORF">FJZ00_02580</name>
</gene>